<dbReference type="AlphaFoldDB" id="A0A4R1MRR2"/>
<evidence type="ECO:0000313" key="2">
    <source>
        <dbReference type="Proteomes" id="UP000294545"/>
    </source>
</evidence>
<name>A0A4R1MRR2_9FIRM</name>
<proteinExistence type="predicted"/>
<evidence type="ECO:0000313" key="1">
    <source>
        <dbReference type="EMBL" id="TCK93259.1"/>
    </source>
</evidence>
<dbReference type="EMBL" id="SMGQ01000012">
    <property type="protein sequence ID" value="TCK93259.1"/>
    <property type="molecule type" value="Genomic_DNA"/>
</dbReference>
<sequence>MSEKNIYLVFSKTNTWLSRGITLFSKTKYVHTSLSLDDTFQVMYSFGRVKPNNPFSGGFAIENLFDGVYTKSPTCECLIYKVNVTTKQYNELLKEINYFCSKKECYRYNFLGLFGVLLNRPVVRKHHYFCTQFVSELLIKTKVYESTKVPALIKTTDLFNLENKELIYKGPVTAYQLSGEYPNNTSHTQQIV</sequence>
<keyword evidence="2" id="KW-1185">Reference proteome</keyword>
<comment type="caution">
    <text evidence="1">The sequence shown here is derived from an EMBL/GenBank/DDBJ whole genome shotgun (WGS) entry which is preliminary data.</text>
</comment>
<reference evidence="1 2" key="1">
    <citation type="submission" date="2019-03" db="EMBL/GenBank/DDBJ databases">
        <title>Genomic Encyclopedia of Type Strains, Phase IV (KMG-IV): sequencing the most valuable type-strain genomes for metagenomic binning, comparative biology and taxonomic classification.</title>
        <authorList>
            <person name="Goeker M."/>
        </authorList>
    </citation>
    <scope>NUCLEOTIDE SEQUENCE [LARGE SCALE GENOMIC DNA]</scope>
    <source>
        <strain evidence="1 2">DSM 24176</strain>
    </source>
</reference>
<dbReference type="RefSeq" id="WP_207668970.1">
    <property type="nucleotide sequence ID" value="NZ_SMGQ01000012.1"/>
</dbReference>
<gene>
    <name evidence="1" type="ORF">EDC19_1450</name>
</gene>
<dbReference type="Gene3D" id="3.90.1720.10">
    <property type="entry name" value="endopeptidase domain like (from Nostoc punctiforme)"/>
    <property type="match status" value="1"/>
</dbReference>
<accession>A0A4R1MRR2</accession>
<organism evidence="1 2">
    <name type="scientific">Natranaerovirga hydrolytica</name>
    <dbReference type="NCBI Taxonomy" id="680378"/>
    <lineage>
        <taxon>Bacteria</taxon>
        <taxon>Bacillati</taxon>
        <taxon>Bacillota</taxon>
        <taxon>Clostridia</taxon>
        <taxon>Lachnospirales</taxon>
        <taxon>Natranaerovirgaceae</taxon>
        <taxon>Natranaerovirga</taxon>
    </lineage>
</organism>
<protein>
    <submittedName>
        <fullName evidence="1">Uncharacterized protein</fullName>
    </submittedName>
</protein>
<dbReference type="Proteomes" id="UP000294545">
    <property type="component" value="Unassembled WGS sequence"/>
</dbReference>